<proteinExistence type="predicted"/>
<dbReference type="Proteomes" id="UP000267821">
    <property type="component" value="Unassembled WGS sequence"/>
</dbReference>
<name>A0A3N4LBR0_9PEZI</name>
<feature type="region of interest" description="Disordered" evidence="1">
    <location>
        <begin position="1"/>
        <end position="27"/>
    </location>
</feature>
<evidence type="ECO:0000256" key="1">
    <source>
        <dbReference type="SAM" id="MobiDB-lite"/>
    </source>
</evidence>
<evidence type="ECO:0000313" key="2">
    <source>
        <dbReference type="EMBL" id="RPB20310.1"/>
    </source>
</evidence>
<sequence>MSPPSSSNSSSSSNRNSVPASLPPPQTPVVYTYQHPIHVSGKRTTYVTSTYTYPAYRRPVEDVKRPLMKRIIRFIKYGPVD</sequence>
<feature type="compositionally biased region" description="Low complexity" evidence="1">
    <location>
        <begin position="1"/>
        <end position="20"/>
    </location>
</feature>
<evidence type="ECO:0000313" key="3">
    <source>
        <dbReference type="Proteomes" id="UP000267821"/>
    </source>
</evidence>
<reference evidence="2 3" key="1">
    <citation type="journal article" date="2018" name="Nat. Ecol. Evol.">
        <title>Pezizomycetes genomes reveal the molecular basis of ectomycorrhizal truffle lifestyle.</title>
        <authorList>
            <person name="Murat C."/>
            <person name="Payen T."/>
            <person name="Noel B."/>
            <person name="Kuo A."/>
            <person name="Morin E."/>
            <person name="Chen J."/>
            <person name="Kohler A."/>
            <person name="Krizsan K."/>
            <person name="Balestrini R."/>
            <person name="Da Silva C."/>
            <person name="Montanini B."/>
            <person name="Hainaut M."/>
            <person name="Levati E."/>
            <person name="Barry K.W."/>
            <person name="Belfiori B."/>
            <person name="Cichocki N."/>
            <person name="Clum A."/>
            <person name="Dockter R.B."/>
            <person name="Fauchery L."/>
            <person name="Guy J."/>
            <person name="Iotti M."/>
            <person name="Le Tacon F."/>
            <person name="Lindquist E.A."/>
            <person name="Lipzen A."/>
            <person name="Malagnac F."/>
            <person name="Mello A."/>
            <person name="Molinier V."/>
            <person name="Miyauchi S."/>
            <person name="Poulain J."/>
            <person name="Riccioni C."/>
            <person name="Rubini A."/>
            <person name="Sitrit Y."/>
            <person name="Splivallo R."/>
            <person name="Traeger S."/>
            <person name="Wang M."/>
            <person name="Zifcakova L."/>
            <person name="Wipf D."/>
            <person name="Zambonelli A."/>
            <person name="Paolocci F."/>
            <person name="Nowrousian M."/>
            <person name="Ottonello S."/>
            <person name="Baldrian P."/>
            <person name="Spatafora J.W."/>
            <person name="Henrissat B."/>
            <person name="Nagy L.G."/>
            <person name="Aury J.M."/>
            <person name="Wincker P."/>
            <person name="Grigoriev I.V."/>
            <person name="Bonfante P."/>
            <person name="Martin F.M."/>
        </authorList>
    </citation>
    <scope>NUCLEOTIDE SEQUENCE [LARGE SCALE GENOMIC DNA]</scope>
    <source>
        <strain evidence="2 3">ATCC MYA-4762</strain>
    </source>
</reference>
<dbReference type="InParanoid" id="A0A3N4LBR0"/>
<protein>
    <submittedName>
        <fullName evidence="2">Uncharacterized protein</fullName>
    </submittedName>
</protein>
<dbReference type="EMBL" id="ML121574">
    <property type="protein sequence ID" value="RPB20310.1"/>
    <property type="molecule type" value="Genomic_DNA"/>
</dbReference>
<dbReference type="AlphaFoldDB" id="A0A3N4LBR0"/>
<organism evidence="2 3">
    <name type="scientific">Terfezia boudieri ATCC MYA-4762</name>
    <dbReference type="NCBI Taxonomy" id="1051890"/>
    <lineage>
        <taxon>Eukaryota</taxon>
        <taxon>Fungi</taxon>
        <taxon>Dikarya</taxon>
        <taxon>Ascomycota</taxon>
        <taxon>Pezizomycotina</taxon>
        <taxon>Pezizomycetes</taxon>
        <taxon>Pezizales</taxon>
        <taxon>Pezizaceae</taxon>
        <taxon>Terfezia</taxon>
    </lineage>
</organism>
<keyword evidence="3" id="KW-1185">Reference proteome</keyword>
<accession>A0A3N4LBR0</accession>
<gene>
    <name evidence="2" type="ORF">L211DRAFT_527454</name>
</gene>